<sequence length="312" mass="33045">MRVVVTGGAGFIGSHLCDAFHANGDEVWVIDDLSSGRANRLHEGVRLYRESVRNASRLCELVTDIQPELICHLAAQVDVRESVASPGKDAEANVLGTINVLEAARAVGARMVFSSTGGAIYGQDAPVPSSESTFPAPGSPYGVAKYCSEQYVGLYNRLFGSEHAVLRFSNVYGPRQGSFGEAGVVSVFCANSIQGKPITIFGDGKQTRDYVYVADCVAAFMAAADYGKAGIWNIGTGTEVGVLELAELVNRFARSDSQLVFAPARAGELTRSALACELAAQDLGWQPATSLADGVQAVVRWFEAGAPDRTSL</sequence>
<name>A0A6P2C7C1_9ACTN</name>
<dbReference type="InterPro" id="IPR036291">
    <property type="entry name" value="NAD(P)-bd_dom_sf"/>
</dbReference>
<dbReference type="PANTHER" id="PTHR43000">
    <property type="entry name" value="DTDP-D-GLUCOSE 4,6-DEHYDRATASE-RELATED"/>
    <property type="match status" value="1"/>
</dbReference>
<evidence type="ECO:0000313" key="3">
    <source>
        <dbReference type="EMBL" id="TVZ07120.1"/>
    </source>
</evidence>
<evidence type="ECO:0000256" key="1">
    <source>
        <dbReference type="ARBA" id="ARBA00007637"/>
    </source>
</evidence>
<gene>
    <name evidence="3" type="ORF">EAS64_07355</name>
</gene>
<dbReference type="Proteomes" id="UP000460272">
    <property type="component" value="Unassembled WGS sequence"/>
</dbReference>
<dbReference type="Pfam" id="PF01370">
    <property type="entry name" value="Epimerase"/>
    <property type="match status" value="1"/>
</dbReference>
<dbReference type="SUPFAM" id="SSF51735">
    <property type="entry name" value="NAD(P)-binding Rossmann-fold domains"/>
    <property type="match status" value="1"/>
</dbReference>
<comment type="similarity">
    <text evidence="1">Belongs to the NAD(P)-dependent epimerase/dehydratase family.</text>
</comment>
<dbReference type="InterPro" id="IPR001509">
    <property type="entry name" value="Epimerase_deHydtase"/>
</dbReference>
<protein>
    <submittedName>
        <fullName evidence="3">NAD-dependent epimerase/dehydratase family protein</fullName>
    </submittedName>
</protein>
<keyword evidence="4" id="KW-1185">Reference proteome</keyword>
<dbReference type="Gene3D" id="3.90.25.10">
    <property type="entry name" value="UDP-galactose 4-epimerase, domain 1"/>
    <property type="match status" value="1"/>
</dbReference>
<comment type="caution">
    <text evidence="3">The sequence shown here is derived from an EMBL/GenBank/DDBJ whole genome shotgun (WGS) entry which is preliminary data.</text>
</comment>
<dbReference type="RefSeq" id="WP_145851875.1">
    <property type="nucleotide sequence ID" value="NZ_RPFW01000001.1"/>
</dbReference>
<accession>A0A6P2C7C1</accession>
<evidence type="ECO:0000259" key="2">
    <source>
        <dbReference type="Pfam" id="PF01370"/>
    </source>
</evidence>
<dbReference type="AlphaFoldDB" id="A0A6P2C7C1"/>
<dbReference type="EMBL" id="RPFW01000001">
    <property type="protein sequence ID" value="TVZ07120.1"/>
    <property type="molecule type" value="Genomic_DNA"/>
</dbReference>
<dbReference type="Gene3D" id="3.40.50.720">
    <property type="entry name" value="NAD(P)-binding Rossmann-like Domain"/>
    <property type="match status" value="1"/>
</dbReference>
<proteinExistence type="inferred from homology"/>
<feature type="domain" description="NAD-dependent epimerase/dehydratase" evidence="2">
    <location>
        <begin position="3"/>
        <end position="235"/>
    </location>
</feature>
<organism evidence="3 4">
    <name type="scientific">Trebonia kvetii</name>
    <dbReference type="NCBI Taxonomy" id="2480626"/>
    <lineage>
        <taxon>Bacteria</taxon>
        <taxon>Bacillati</taxon>
        <taxon>Actinomycetota</taxon>
        <taxon>Actinomycetes</taxon>
        <taxon>Streptosporangiales</taxon>
        <taxon>Treboniaceae</taxon>
        <taxon>Trebonia</taxon>
    </lineage>
</organism>
<evidence type="ECO:0000313" key="4">
    <source>
        <dbReference type="Proteomes" id="UP000460272"/>
    </source>
</evidence>
<reference evidence="3 4" key="1">
    <citation type="submission" date="2018-11" db="EMBL/GenBank/DDBJ databases">
        <title>Trebonia kvetii gen.nov., sp.nov., a novel acidophilic actinobacterium, and proposal of the new actinobacterial family Treboniaceae fam. nov.</title>
        <authorList>
            <person name="Rapoport D."/>
            <person name="Sagova-Mareckova M."/>
            <person name="Sedlacek I."/>
            <person name="Provaznik J."/>
            <person name="Kralova S."/>
            <person name="Pavlinic D."/>
            <person name="Benes V."/>
            <person name="Kopecky J."/>
        </authorList>
    </citation>
    <scope>NUCLEOTIDE SEQUENCE [LARGE SCALE GENOMIC DNA]</scope>
    <source>
        <strain evidence="3 4">15Tr583</strain>
    </source>
</reference>
<dbReference type="OrthoDB" id="9779041at2"/>